<accession>A0A3B0VEA6</accession>
<dbReference type="AlphaFoldDB" id="A0A3B0VEA6"/>
<sequence length="42" mass="4974">ALDSGPWGRKRLHGFDREYRHRYGSKEGVPLTYHPLYCLARN</sequence>
<dbReference type="EMBL" id="UOEY01000138">
    <property type="protein sequence ID" value="VAW41855.1"/>
    <property type="molecule type" value="Genomic_DNA"/>
</dbReference>
<reference evidence="1" key="1">
    <citation type="submission" date="2018-06" db="EMBL/GenBank/DDBJ databases">
        <authorList>
            <person name="Zhirakovskaya E."/>
        </authorList>
    </citation>
    <scope>NUCLEOTIDE SEQUENCE</scope>
</reference>
<organism evidence="1">
    <name type="scientific">hydrothermal vent metagenome</name>
    <dbReference type="NCBI Taxonomy" id="652676"/>
    <lineage>
        <taxon>unclassified sequences</taxon>
        <taxon>metagenomes</taxon>
        <taxon>ecological metagenomes</taxon>
    </lineage>
</organism>
<gene>
    <name evidence="1" type="ORF">MNBD_DELTA04-1704</name>
</gene>
<proteinExistence type="predicted"/>
<feature type="non-terminal residue" evidence="1">
    <location>
        <position position="1"/>
    </location>
</feature>
<evidence type="ECO:0000313" key="1">
    <source>
        <dbReference type="EMBL" id="VAW41855.1"/>
    </source>
</evidence>
<name>A0A3B0VEA6_9ZZZZ</name>
<protein>
    <submittedName>
        <fullName evidence="1">Uncharacterized protein</fullName>
    </submittedName>
</protein>